<sequence length="447" mass="48384">MNHEQISRIYDAHYNPTLALLFDMAKCPVESRSHGTRVYDDRGQEFLDFACGYGVFSIGHTNPRVQAVMLRQLDKLATAPQLAIHEAAAELSTKLGKLLPGDLKRLFLCGSGSEAVEIALRIASLRNPKRTRFVAVHHGFHGKTVGAMGVTGQDYLRKPFEPIWADVRFVPYGDVGAMKEAIGDGAAAVLLEPVLGGGFITTPPRGYLAEVREMCSRTGTVFVCDEVQTGFGRTGKMFAFQHDDIVPDVLILSKGFTGGHVSMAAAVVRDSIANEVAELSAADPLLYMSDTGGSPLACAVASEALSVILDEGLVQRAAEIGPYLQQRLAQASRAYPKLGLGAPGIGLMTGIQLRNNMVENAVWLQMLKRRVVTGLSTNPMTPRPVMRFFPPLIVTREEIDRAGDALDDSLKELDRVPGLALDLANQAAKVQFHLPKPLLRGILKSLS</sequence>
<dbReference type="Proteomes" id="UP001370348">
    <property type="component" value="Chromosome"/>
</dbReference>
<dbReference type="Gene3D" id="3.90.1150.10">
    <property type="entry name" value="Aspartate Aminotransferase, domain 1"/>
    <property type="match status" value="1"/>
</dbReference>
<dbReference type="EMBL" id="CP089984">
    <property type="protein sequence ID" value="WXB19929.1"/>
    <property type="molecule type" value="Genomic_DNA"/>
</dbReference>
<comment type="similarity">
    <text evidence="5">Belongs to the class-III pyridoxal-phosphate-dependent aminotransferase family.</text>
</comment>
<keyword evidence="7" id="KW-1185">Reference proteome</keyword>
<comment type="cofactor">
    <cofactor evidence="1">
        <name>pyridoxal 5'-phosphate</name>
        <dbReference type="ChEBI" id="CHEBI:597326"/>
    </cofactor>
</comment>
<keyword evidence="2 6" id="KW-0032">Aminotransferase</keyword>
<reference evidence="6 7" key="1">
    <citation type="submission" date="2021-12" db="EMBL/GenBank/DDBJ databases">
        <title>Discovery of the Pendulisporaceae a myxobacterial family with distinct sporulation behavior and unique specialized metabolism.</title>
        <authorList>
            <person name="Garcia R."/>
            <person name="Popoff A."/>
            <person name="Bader C.D."/>
            <person name="Loehr J."/>
            <person name="Walesch S."/>
            <person name="Walt C."/>
            <person name="Boldt J."/>
            <person name="Bunk B."/>
            <person name="Haeckl F.J.F.P.J."/>
            <person name="Gunesch A.P."/>
            <person name="Birkelbach J."/>
            <person name="Nuebel U."/>
            <person name="Pietschmann T."/>
            <person name="Bach T."/>
            <person name="Mueller R."/>
        </authorList>
    </citation>
    <scope>NUCLEOTIDE SEQUENCE [LARGE SCALE GENOMIC DNA]</scope>
    <source>
        <strain evidence="6 7">MSr11954</strain>
    </source>
</reference>
<gene>
    <name evidence="6" type="ORF">LZC94_22235</name>
</gene>
<evidence type="ECO:0000256" key="2">
    <source>
        <dbReference type="ARBA" id="ARBA00022576"/>
    </source>
</evidence>
<dbReference type="InterPro" id="IPR015421">
    <property type="entry name" value="PyrdxlP-dep_Trfase_major"/>
</dbReference>
<dbReference type="InterPro" id="IPR049704">
    <property type="entry name" value="Aminotrans_3_PPA_site"/>
</dbReference>
<dbReference type="InterPro" id="IPR050103">
    <property type="entry name" value="Class-III_PLP-dep_AT"/>
</dbReference>
<keyword evidence="4 5" id="KW-0663">Pyridoxal phosphate</keyword>
<organism evidence="6 7">
    <name type="scientific">Pendulispora albinea</name>
    <dbReference type="NCBI Taxonomy" id="2741071"/>
    <lineage>
        <taxon>Bacteria</taxon>
        <taxon>Pseudomonadati</taxon>
        <taxon>Myxococcota</taxon>
        <taxon>Myxococcia</taxon>
        <taxon>Myxococcales</taxon>
        <taxon>Sorangiineae</taxon>
        <taxon>Pendulisporaceae</taxon>
        <taxon>Pendulispora</taxon>
    </lineage>
</organism>
<dbReference type="InterPro" id="IPR015424">
    <property type="entry name" value="PyrdxlP-dep_Trfase"/>
</dbReference>
<dbReference type="PANTHER" id="PTHR11986:SF79">
    <property type="entry name" value="ACETYLORNITHINE AMINOTRANSFERASE, MITOCHONDRIAL"/>
    <property type="match status" value="1"/>
</dbReference>
<dbReference type="RefSeq" id="WP_394829528.1">
    <property type="nucleotide sequence ID" value="NZ_CP089984.1"/>
</dbReference>
<dbReference type="InterPro" id="IPR005814">
    <property type="entry name" value="Aminotrans_3"/>
</dbReference>
<dbReference type="GO" id="GO:0008483">
    <property type="term" value="F:transaminase activity"/>
    <property type="evidence" value="ECO:0007669"/>
    <property type="project" value="UniProtKB-KW"/>
</dbReference>
<evidence type="ECO:0000313" key="7">
    <source>
        <dbReference type="Proteomes" id="UP001370348"/>
    </source>
</evidence>
<dbReference type="Pfam" id="PF00202">
    <property type="entry name" value="Aminotran_3"/>
    <property type="match status" value="1"/>
</dbReference>
<evidence type="ECO:0000256" key="5">
    <source>
        <dbReference type="RuleBase" id="RU003560"/>
    </source>
</evidence>
<dbReference type="InterPro" id="IPR015422">
    <property type="entry name" value="PyrdxlP-dep_Trfase_small"/>
</dbReference>
<dbReference type="SUPFAM" id="SSF53383">
    <property type="entry name" value="PLP-dependent transferases"/>
    <property type="match status" value="1"/>
</dbReference>
<evidence type="ECO:0000313" key="6">
    <source>
        <dbReference type="EMBL" id="WXB19929.1"/>
    </source>
</evidence>
<evidence type="ECO:0000256" key="1">
    <source>
        <dbReference type="ARBA" id="ARBA00001933"/>
    </source>
</evidence>
<dbReference type="PANTHER" id="PTHR11986">
    <property type="entry name" value="AMINOTRANSFERASE CLASS III"/>
    <property type="match status" value="1"/>
</dbReference>
<proteinExistence type="inferred from homology"/>
<evidence type="ECO:0000256" key="3">
    <source>
        <dbReference type="ARBA" id="ARBA00022679"/>
    </source>
</evidence>
<dbReference type="CDD" id="cd00610">
    <property type="entry name" value="OAT_like"/>
    <property type="match status" value="1"/>
</dbReference>
<dbReference type="Gene3D" id="3.40.640.10">
    <property type="entry name" value="Type I PLP-dependent aspartate aminotransferase-like (Major domain)"/>
    <property type="match status" value="1"/>
</dbReference>
<dbReference type="PROSITE" id="PS00600">
    <property type="entry name" value="AA_TRANSFER_CLASS_3"/>
    <property type="match status" value="1"/>
</dbReference>
<accession>A0ABZ2MBR5</accession>
<dbReference type="PIRSF" id="PIRSF000521">
    <property type="entry name" value="Transaminase_4ab_Lys_Orn"/>
    <property type="match status" value="1"/>
</dbReference>
<name>A0ABZ2MBR5_9BACT</name>
<protein>
    <submittedName>
        <fullName evidence="6">Aminotransferase class III-fold pyridoxal phosphate-dependent enzyme</fullName>
    </submittedName>
</protein>
<evidence type="ECO:0000256" key="4">
    <source>
        <dbReference type="ARBA" id="ARBA00022898"/>
    </source>
</evidence>
<keyword evidence="3" id="KW-0808">Transferase</keyword>